<feature type="binding site" evidence="6">
    <location>
        <position position="46"/>
    </location>
    <ligand>
        <name>ATP</name>
        <dbReference type="ChEBI" id="CHEBI:30616"/>
    </ligand>
</feature>
<dbReference type="NCBIfam" id="TIGR01016">
    <property type="entry name" value="sucCoAbeta"/>
    <property type="match status" value="1"/>
</dbReference>
<sequence length="388" mass="41329">MNLHEYQAKQLFARYGLPAPTGYACTTPREAEEAASKIGAGPWVVKCQVHAGGRGKAGGVKVVHNKEDIGAFAEQWLGNKLVTYQTDADGQPVNQILVEAATDIDKELYLGAVVDRSSRRVVFMASTEGGVEIEKVAEETPHLIHKMAIDPLTGPMPYQGRELAFKLGLQGRQVSQFAKIFMGLATLFLERDLALVEINPLVITTAGELVCLDGKLSIDSNALFRQPELREMHDPSQEDAREASAAQWELNYVALEGNIGCMVNGAGLAMGTMDIVKHHGGQPANFLDVGGGATKERVTEAFKIILSDDAVSAVFVNIFGGIVRCDLIADGIIGAVEEVGVNVPVVVRLEGNNAEKGAKKLAESGLNIIAATSLTDAAQRVVAAAEGK</sequence>
<comment type="cofactor">
    <cofactor evidence="6">
        <name>Mg(2+)</name>
        <dbReference type="ChEBI" id="CHEBI:18420"/>
    </cofactor>
    <text evidence="6">Binds 1 Mg(2+) ion per subunit.</text>
</comment>
<dbReference type="SUPFAM" id="SSF52210">
    <property type="entry name" value="Succinyl-CoA synthetase domains"/>
    <property type="match status" value="1"/>
</dbReference>
<dbReference type="InterPro" id="IPR013815">
    <property type="entry name" value="ATP_grasp_subdomain_1"/>
</dbReference>
<evidence type="ECO:0000256" key="5">
    <source>
        <dbReference type="ARBA" id="ARBA00022842"/>
    </source>
</evidence>
<dbReference type="Pfam" id="PF08442">
    <property type="entry name" value="ATP-grasp_2"/>
    <property type="match status" value="1"/>
</dbReference>
<feature type="binding site" evidence="6">
    <location>
        <position position="107"/>
    </location>
    <ligand>
        <name>ATP</name>
        <dbReference type="ChEBI" id="CHEBI:30616"/>
    </ligand>
</feature>
<comment type="function">
    <text evidence="6">Succinyl-CoA synthetase functions in the citric acid cycle (TCA), coupling the hydrolysis of succinyl-CoA to the synthesis of either ATP or GTP and thus represents the only step of substrate-level phosphorylation in the TCA. The beta subunit provides nucleotide specificity of the enzyme and binds the substrate succinate, while the binding sites for coenzyme A and phosphate are found in the alpha subunit.</text>
</comment>
<comment type="pathway">
    <text evidence="6">Carbohydrate metabolism; tricarboxylic acid cycle; succinate from succinyl-CoA (ligase route): step 1/1.</text>
</comment>
<keyword evidence="5 6" id="KW-0460">Magnesium</keyword>
<dbReference type="InterPro" id="IPR016102">
    <property type="entry name" value="Succinyl-CoA_synth-like"/>
</dbReference>
<dbReference type="SUPFAM" id="SSF56059">
    <property type="entry name" value="Glutathione synthetase ATP-binding domain-like"/>
    <property type="match status" value="1"/>
</dbReference>
<dbReference type="InterPro" id="IPR011761">
    <property type="entry name" value="ATP-grasp"/>
</dbReference>
<proteinExistence type="inferred from homology"/>
<dbReference type="Gene3D" id="3.30.470.20">
    <property type="entry name" value="ATP-grasp fold, B domain"/>
    <property type="match status" value="1"/>
</dbReference>
<dbReference type="PANTHER" id="PTHR11815">
    <property type="entry name" value="SUCCINYL-COA SYNTHETASE BETA CHAIN"/>
    <property type="match status" value="1"/>
</dbReference>
<feature type="binding site" evidence="6">
    <location>
        <position position="213"/>
    </location>
    <ligand>
        <name>Mg(2+)</name>
        <dbReference type="ChEBI" id="CHEBI:18420"/>
    </ligand>
</feature>
<dbReference type="Pfam" id="PF00549">
    <property type="entry name" value="Ligase_CoA"/>
    <property type="match status" value="1"/>
</dbReference>
<dbReference type="InterPro" id="IPR005809">
    <property type="entry name" value="Succ_CoA_ligase-like_bsu"/>
</dbReference>
<evidence type="ECO:0000256" key="7">
    <source>
        <dbReference type="PROSITE-ProRule" id="PRU00409"/>
    </source>
</evidence>
<comment type="similarity">
    <text evidence="6">Belongs to the succinate/malate CoA ligase beta subunit family.</text>
</comment>
<evidence type="ECO:0000313" key="9">
    <source>
        <dbReference type="EMBL" id="MFC6362307.1"/>
    </source>
</evidence>
<evidence type="ECO:0000256" key="3">
    <source>
        <dbReference type="ARBA" id="ARBA00022723"/>
    </source>
</evidence>
<comment type="subunit">
    <text evidence="6">Heterotetramer of two alpha and two beta subunits.</text>
</comment>
<dbReference type="RefSeq" id="WP_212708378.1">
    <property type="nucleotide sequence ID" value="NZ_BAAAFW010000060.1"/>
</dbReference>
<feature type="binding site" evidence="6">
    <location>
        <begin position="321"/>
        <end position="323"/>
    </location>
    <ligand>
        <name>substrate</name>
        <note>ligand shared with subunit alpha</note>
    </ligand>
</feature>
<keyword evidence="1 6" id="KW-0816">Tricarboxylic acid cycle</keyword>
<dbReference type="InterPro" id="IPR005811">
    <property type="entry name" value="SUCC_ACL_C"/>
</dbReference>
<dbReference type="InterPro" id="IPR013650">
    <property type="entry name" value="ATP-grasp_succ-CoA_synth-type"/>
</dbReference>
<keyword evidence="2 6" id="KW-0436">Ligase</keyword>
<keyword evidence="6 7" id="KW-0067">ATP-binding</keyword>
<dbReference type="Gene3D" id="3.30.1490.20">
    <property type="entry name" value="ATP-grasp fold, A domain"/>
    <property type="match status" value="1"/>
</dbReference>
<evidence type="ECO:0000256" key="4">
    <source>
        <dbReference type="ARBA" id="ARBA00022741"/>
    </source>
</evidence>
<dbReference type="PROSITE" id="PS50975">
    <property type="entry name" value="ATP_GRASP"/>
    <property type="match status" value="1"/>
</dbReference>
<dbReference type="PROSITE" id="PS01217">
    <property type="entry name" value="SUCCINYL_COA_LIG_3"/>
    <property type="match status" value="1"/>
</dbReference>
<feature type="binding site" evidence="6">
    <location>
        <position position="99"/>
    </location>
    <ligand>
        <name>ATP</name>
        <dbReference type="ChEBI" id="CHEBI:30616"/>
    </ligand>
</feature>
<feature type="binding site" evidence="6">
    <location>
        <position position="199"/>
    </location>
    <ligand>
        <name>Mg(2+)</name>
        <dbReference type="ChEBI" id="CHEBI:18420"/>
    </ligand>
</feature>
<protein>
    <recommendedName>
        <fullName evidence="6">Succinate--CoA ligase [ADP-forming] subunit beta</fullName>
        <ecNumber evidence="6">6.2.1.5</ecNumber>
    </recommendedName>
    <alternativeName>
        <fullName evidence="6">Succinyl-CoA synthetase subunit beta</fullName>
        <shortName evidence="6">SCS-beta</shortName>
    </alternativeName>
</protein>
<gene>
    <name evidence="6 9" type="primary">sucC</name>
    <name evidence="9" type="ORF">ACFP73_09380</name>
</gene>
<feature type="binding site" evidence="6">
    <location>
        <position position="264"/>
    </location>
    <ligand>
        <name>substrate</name>
        <note>ligand shared with subunit alpha</note>
    </ligand>
</feature>
<dbReference type="PANTHER" id="PTHR11815:SF10">
    <property type="entry name" value="SUCCINATE--COA LIGASE [GDP-FORMING] SUBUNIT BETA, MITOCHONDRIAL"/>
    <property type="match status" value="1"/>
</dbReference>
<keyword evidence="3 6" id="KW-0479">Metal-binding</keyword>
<dbReference type="InterPro" id="IPR017866">
    <property type="entry name" value="Succ-CoA_synthase_bsu_CS"/>
</dbReference>
<organism evidence="9 10">
    <name type="scientific">Tatumella punctata</name>
    <dbReference type="NCBI Taxonomy" id="399969"/>
    <lineage>
        <taxon>Bacteria</taxon>
        <taxon>Pseudomonadati</taxon>
        <taxon>Pseudomonadota</taxon>
        <taxon>Gammaproteobacteria</taxon>
        <taxon>Enterobacterales</taxon>
        <taxon>Erwiniaceae</taxon>
        <taxon>Tatumella</taxon>
    </lineage>
</organism>
<evidence type="ECO:0000256" key="6">
    <source>
        <dbReference type="HAMAP-Rule" id="MF_00558"/>
    </source>
</evidence>
<dbReference type="EC" id="6.2.1.5" evidence="6"/>
<evidence type="ECO:0000259" key="8">
    <source>
        <dbReference type="PROSITE" id="PS50975"/>
    </source>
</evidence>
<keyword evidence="10" id="KW-1185">Reference proteome</keyword>
<evidence type="ECO:0000313" key="10">
    <source>
        <dbReference type="Proteomes" id="UP001596215"/>
    </source>
</evidence>
<accession>A0ABW1VRE0</accession>
<evidence type="ECO:0000256" key="1">
    <source>
        <dbReference type="ARBA" id="ARBA00022532"/>
    </source>
</evidence>
<evidence type="ECO:0000256" key="2">
    <source>
        <dbReference type="ARBA" id="ARBA00022598"/>
    </source>
</evidence>
<dbReference type="HAMAP" id="MF_00558">
    <property type="entry name" value="Succ_CoA_beta"/>
    <property type="match status" value="1"/>
</dbReference>
<dbReference type="Proteomes" id="UP001596215">
    <property type="component" value="Unassembled WGS sequence"/>
</dbReference>
<keyword evidence="4 6" id="KW-0547">Nucleotide-binding</keyword>
<comment type="catalytic activity">
    <reaction evidence="6">
        <text>succinate + ATP + CoA = succinyl-CoA + ADP + phosphate</text>
        <dbReference type="Rhea" id="RHEA:17661"/>
        <dbReference type="ChEBI" id="CHEBI:30031"/>
        <dbReference type="ChEBI" id="CHEBI:30616"/>
        <dbReference type="ChEBI" id="CHEBI:43474"/>
        <dbReference type="ChEBI" id="CHEBI:57287"/>
        <dbReference type="ChEBI" id="CHEBI:57292"/>
        <dbReference type="ChEBI" id="CHEBI:456216"/>
        <dbReference type="EC" id="6.2.1.5"/>
    </reaction>
</comment>
<feature type="domain" description="ATP-grasp" evidence="8">
    <location>
        <begin position="9"/>
        <end position="229"/>
    </location>
</feature>
<name>A0ABW1VRE0_9GAMM</name>
<dbReference type="EMBL" id="JBHSUC010000010">
    <property type="protein sequence ID" value="MFC6362307.1"/>
    <property type="molecule type" value="Genomic_DNA"/>
</dbReference>
<comment type="catalytic activity">
    <reaction evidence="6">
        <text>GTP + succinate + CoA = succinyl-CoA + GDP + phosphate</text>
        <dbReference type="Rhea" id="RHEA:22120"/>
        <dbReference type="ChEBI" id="CHEBI:30031"/>
        <dbReference type="ChEBI" id="CHEBI:37565"/>
        <dbReference type="ChEBI" id="CHEBI:43474"/>
        <dbReference type="ChEBI" id="CHEBI:57287"/>
        <dbReference type="ChEBI" id="CHEBI:57292"/>
        <dbReference type="ChEBI" id="CHEBI:58189"/>
    </reaction>
</comment>
<dbReference type="GO" id="GO:0004775">
    <property type="term" value="F:succinate-CoA ligase (ADP-forming) activity"/>
    <property type="evidence" value="ECO:0007669"/>
    <property type="project" value="UniProtKB-EC"/>
</dbReference>
<comment type="caution">
    <text evidence="9">The sequence shown here is derived from an EMBL/GenBank/DDBJ whole genome shotgun (WGS) entry which is preliminary data.</text>
</comment>
<dbReference type="PIRSF" id="PIRSF001554">
    <property type="entry name" value="SucCS_beta"/>
    <property type="match status" value="1"/>
</dbReference>
<dbReference type="NCBIfam" id="NF001913">
    <property type="entry name" value="PRK00696.1"/>
    <property type="match status" value="1"/>
</dbReference>
<feature type="binding site" evidence="6">
    <location>
        <position position="102"/>
    </location>
    <ligand>
        <name>ATP</name>
        <dbReference type="ChEBI" id="CHEBI:30616"/>
    </ligand>
</feature>
<feature type="binding site" evidence="6">
    <location>
        <begin position="53"/>
        <end position="55"/>
    </location>
    <ligand>
        <name>ATP</name>
        <dbReference type="ChEBI" id="CHEBI:30616"/>
    </ligand>
</feature>
<dbReference type="Gene3D" id="3.40.50.261">
    <property type="entry name" value="Succinyl-CoA synthetase domains"/>
    <property type="match status" value="1"/>
</dbReference>
<reference evidence="10" key="1">
    <citation type="journal article" date="2019" name="Int. J. Syst. Evol. Microbiol.">
        <title>The Global Catalogue of Microorganisms (GCM) 10K type strain sequencing project: providing services to taxonomists for standard genome sequencing and annotation.</title>
        <authorList>
            <consortium name="The Broad Institute Genomics Platform"/>
            <consortium name="The Broad Institute Genome Sequencing Center for Infectious Disease"/>
            <person name="Wu L."/>
            <person name="Ma J."/>
        </authorList>
    </citation>
    <scope>NUCLEOTIDE SEQUENCE [LARGE SCALE GENOMIC DNA]</scope>
    <source>
        <strain evidence="10">CGMCC 4.1530</strain>
    </source>
</reference>